<sequence>MSSAKLLRPVSCTTIFTPHGEQRGSRDVGNRVTACRHWASLHVVPRPSATFYELDLTGAQPSPSFSLLLFTPYPSHLIPTPLIPSPLTKEAPTQLADGEQTALSVDDIDRLAALYAKQCTTVCSLKADGHEVTRR</sequence>
<protein>
    <submittedName>
        <fullName evidence="1">BZ3500_MvSof-1268-A1-R1_Chr3-1g05561 protein</fullName>
    </submittedName>
</protein>
<organism evidence="1 2">
    <name type="scientific">Microbotryum saponariae</name>
    <dbReference type="NCBI Taxonomy" id="289078"/>
    <lineage>
        <taxon>Eukaryota</taxon>
        <taxon>Fungi</taxon>
        <taxon>Dikarya</taxon>
        <taxon>Basidiomycota</taxon>
        <taxon>Pucciniomycotina</taxon>
        <taxon>Microbotryomycetes</taxon>
        <taxon>Microbotryales</taxon>
        <taxon>Microbotryaceae</taxon>
        <taxon>Microbotryum</taxon>
    </lineage>
</organism>
<dbReference type="EMBL" id="FMWP01000096">
    <property type="protein sequence ID" value="SCZ98701.1"/>
    <property type="molecule type" value="Genomic_DNA"/>
</dbReference>
<reference evidence="2" key="1">
    <citation type="submission" date="2016-10" db="EMBL/GenBank/DDBJ databases">
        <authorList>
            <person name="Jeantristanb JTB J.-T."/>
            <person name="Ricardo R."/>
        </authorList>
    </citation>
    <scope>NUCLEOTIDE SEQUENCE [LARGE SCALE GENOMIC DNA]</scope>
</reference>
<accession>A0A2X0LIB3</accession>
<proteinExistence type="predicted"/>
<keyword evidence="2" id="KW-1185">Reference proteome</keyword>
<gene>
    <name evidence="1" type="ORF">BZ3500_MVSOF-1268-A1-R1_CHR3-1G05561</name>
</gene>
<evidence type="ECO:0000313" key="1">
    <source>
        <dbReference type="EMBL" id="SCZ98701.1"/>
    </source>
</evidence>
<name>A0A2X0LIB3_9BASI</name>
<dbReference type="AlphaFoldDB" id="A0A2X0LIB3"/>
<dbReference type="Proteomes" id="UP000249723">
    <property type="component" value="Unassembled WGS sequence"/>
</dbReference>
<evidence type="ECO:0000313" key="2">
    <source>
        <dbReference type="Proteomes" id="UP000249723"/>
    </source>
</evidence>